<evidence type="ECO:0000313" key="2">
    <source>
        <dbReference type="Proteomes" id="UP000499080"/>
    </source>
</evidence>
<evidence type="ECO:0000313" key="1">
    <source>
        <dbReference type="EMBL" id="GBM11202.1"/>
    </source>
</evidence>
<sequence>MAPNSGNIGSQSTYHQLQTVEAKVVYQ</sequence>
<dbReference type="Proteomes" id="UP000499080">
    <property type="component" value="Unassembled WGS sequence"/>
</dbReference>
<accession>A0A4Y2D364</accession>
<comment type="caution">
    <text evidence="1">The sequence shown here is derived from an EMBL/GenBank/DDBJ whole genome shotgun (WGS) entry which is preliminary data.</text>
</comment>
<protein>
    <submittedName>
        <fullName evidence="1">Uncharacterized protein</fullName>
    </submittedName>
</protein>
<dbReference type="EMBL" id="BGPR01000296">
    <property type="protein sequence ID" value="GBM11202.1"/>
    <property type="molecule type" value="Genomic_DNA"/>
</dbReference>
<keyword evidence="2" id="KW-1185">Reference proteome</keyword>
<name>A0A4Y2D364_ARAVE</name>
<reference evidence="1 2" key="1">
    <citation type="journal article" date="2019" name="Sci. Rep.">
        <title>Orb-weaving spider Araneus ventricosus genome elucidates the spidroin gene catalogue.</title>
        <authorList>
            <person name="Kono N."/>
            <person name="Nakamura H."/>
            <person name="Ohtoshi R."/>
            <person name="Moran D.A.P."/>
            <person name="Shinohara A."/>
            <person name="Yoshida Y."/>
            <person name="Fujiwara M."/>
            <person name="Mori M."/>
            <person name="Tomita M."/>
            <person name="Arakawa K."/>
        </authorList>
    </citation>
    <scope>NUCLEOTIDE SEQUENCE [LARGE SCALE GENOMIC DNA]</scope>
</reference>
<gene>
    <name evidence="1" type="ORF">AVEN_133929_1</name>
</gene>
<dbReference type="AlphaFoldDB" id="A0A4Y2D364"/>
<organism evidence="1 2">
    <name type="scientific">Araneus ventricosus</name>
    <name type="common">Orbweaver spider</name>
    <name type="synonym">Epeira ventricosa</name>
    <dbReference type="NCBI Taxonomy" id="182803"/>
    <lineage>
        <taxon>Eukaryota</taxon>
        <taxon>Metazoa</taxon>
        <taxon>Ecdysozoa</taxon>
        <taxon>Arthropoda</taxon>
        <taxon>Chelicerata</taxon>
        <taxon>Arachnida</taxon>
        <taxon>Araneae</taxon>
        <taxon>Araneomorphae</taxon>
        <taxon>Entelegynae</taxon>
        <taxon>Araneoidea</taxon>
        <taxon>Araneidae</taxon>
        <taxon>Araneus</taxon>
    </lineage>
</organism>
<feature type="non-terminal residue" evidence="1">
    <location>
        <position position="27"/>
    </location>
</feature>
<proteinExistence type="predicted"/>